<reference evidence="1" key="2">
    <citation type="submission" date="2020-09" db="EMBL/GenBank/DDBJ databases">
        <authorList>
            <person name="Sun Q."/>
            <person name="Zhou Y."/>
        </authorList>
    </citation>
    <scope>NUCLEOTIDE SEQUENCE</scope>
    <source>
        <strain evidence="1">CGMCC 4.7272</strain>
    </source>
</reference>
<reference evidence="1" key="1">
    <citation type="journal article" date="2014" name="Int. J. Syst. Evol. Microbiol.">
        <title>Complete genome sequence of Corynebacterium casei LMG S-19264T (=DSM 44701T), isolated from a smear-ripened cheese.</title>
        <authorList>
            <consortium name="US DOE Joint Genome Institute (JGI-PGF)"/>
            <person name="Walter F."/>
            <person name="Albersmeier A."/>
            <person name="Kalinowski J."/>
            <person name="Ruckert C."/>
        </authorList>
    </citation>
    <scope>NUCLEOTIDE SEQUENCE</scope>
    <source>
        <strain evidence="1">CGMCC 4.7272</strain>
    </source>
</reference>
<dbReference type="Proteomes" id="UP000625682">
    <property type="component" value="Unassembled WGS sequence"/>
</dbReference>
<proteinExistence type="predicted"/>
<evidence type="ECO:0008006" key="3">
    <source>
        <dbReference type="Google" id="ProtNLM"/>
    </source>
</evidence>
<name>A0A917NV68_9ACTN</name>
<dbReference type="EMBL" id="BMMU01000008">
    <property type="protein sequence ID" value="GGJ31752.1"/>
    <property type="molecule type" value="Genomic_DNA"/>
</dbReference>
<dbReference type="RefSeq" id="WP_189147858.1">
    <property type="nucleotide sequence ID" value="NZ_BAABER010000009.1"/>
</dbReference>
<organism evidence="1 2">
    <name type="scientific">Streptomyces lacrimifluminis</name>
    <dbReference type="NCBI Taxonomy" id="1500077"/>
    <lineage>
        <taxon>Bacteria</taxon>
        <taxon>Bacillati</taxon>
        <taxon>Actinomycetota</taxon>
        <taxon>Actinomycetes</taxon>
        <taxon>Kitasatosporales</taxon>
        <taxon>Streptomycetaceae</taxon>
        <taxon>Streptomyces</taxon>
    </lineage>
</organism>
<protein>
    <recommendedName>
        <fullName evidence="3">Secreted protein</fullName>
    </recommendedName>
</protein>
<comment type="caution">
    <text evidence="1">The sequence shown here is derived from an EMBL/GenBank/DDBJ whole genome shotgun (WGS) entry which is preliminary data.</text>
</comment>
<sequence length="142" mass="14395">MPVSRRIRTARGLGKGRRVTAIAATVAAVALTAGLTTGCDAVNKALDCVQTADAIATSVGDLQQAVENAANDPTQASEALESIDKNLTDIGDKTDNADVNKAVDNLNAAVDNVRTALDKGDATPDISGVTDAAGELTKVCTS</sequence>
<evidence type="ECO:0000313" key="1">
    <source>
        <dbReference type="EMBL" id="GGJ31752.1"/>
    </source>
</evidence>
<gene>
    <name evidence="1" type="ORF">GCM10012282_30460</name>
</gene>
<dbReference type="AlphaFoldDB" id="A0A917NV68"/>
<evidence type="ECO:0000313" key="2">
    <source>
        <dbReference type="Proteomes" id="UP000625682"/>
    </source>
</evidence>
<accession>A0A917NV68</accession>
<keyword evidence="2" id="KW-1185">Reference proteome</keyword>